<keyword evidence="3" id="KW-1185">Reference proteome</keyword>
<dbReference type="Proteomes" id="UP001396898">
    <property type="component" value="Unassembled WGS sequence"/>
</dbReference>
<feature type="transmembrane region" description="Helical" evidence="1">
    <location>
        <begin position="147"/>
        <end position="164"/>
    </location>
</feature>
<comment type="caution">
    <text evidence="2">The sequence shown here is derived from an EMBL/GenBank/DDBJ whole genome shotgun (WGS) entry which is preliminary data.</text>
</comment>
<evidence type="ECO:0000256" key="1">
    <source>
        <dbReference type="SAM" id="Phobius"/>
    </source>
</evidence>
<sequence>MGPVARGSFRVVGLRISLPVAPLLGAALVFASLVGFLLFGGSLLSAPPFVPASFMVGLFFSSPLSGGFPSSPLLLSLLMLLFTLLMRLLLLRVFASAISGSVIPAGMISARVVIPGVLKRNTAVLSLPSAALGDQLRLRRSAIATRPAMPVAMLSAAALAALALRRTGRAVAVAAGAATVTAVRGLAFIVCGEEVSNRHRNV</sequence>
<keyword evidence="1" id="KW-1133">Transmembrane helix</keyword>
<feature type="transmembrane region" description="Helical" evidence="1">
    <location>
        <begin position="170"/>
        <end position="191"/>
    </location>
</feature>
<organism evidence="2 3">
    <name type="scientific">Apiospora marii</name>
    <dbReference type="NCBI Taxonomy" id="335849"/>
    <lineage>
        <taxon>Eukaryota</taxon>
        <taxon>Fungi</taxon>
        <taxon>Dikarya</taxon>
        <taxon>Ascomycota</taxon>
        <taxon>Pezizomycotina</taxon>
        <taxon>Sordariomycetes</taxon>
        <taxon>Xylariomycetidae</taxon>
        <taxon>Amphisphaeriales</taxon>
        <taxon>Apiosporaceae</taxon>
        <taxon>Apiospora</taxon>
    </lineage>
</organism>
<name>A0ABR1SQE2_9PEZI</name>
<accession>A0ABR1SQE2</accession>
<evidence type="ECO:0000313" key="3">
    <source>
        <dbReference type="Proteomes" id="UP001396898"/>
    </source>
</evidence>
<reference evidence="2 3" key="1">
    <citation type="submission" date="2023-01" db="EMBL/GenBank/DDBJ databases">
        <title>Analysis of 21 Apiospora genomes using comparative genomics revels a genus with tremendous synthesis potential of carbohydrate active enzymes and secondary metabolites.</title>
        <authorList>
            <person name="Sorensen T."/>
        </authorList>
    </citation>
    <scope>NUCLEOTIDE SEQUENCE [LARGE SCALE GENOMIC DNA]</scope>
    <source>
        <strain evidence="2 3">CBS 20057</strain>
    </source>
</reference>
<dbReference type="EMBL" id="JAQQWI010000005">
    <property type="protein sequence ID" value="KAK8035929.1"/>
    <property type="molecule type" value="Genomic_DNA"/>
</dbReference>
<feature type="transmembrane region" description="Helical" evidence="1">
    <location>
        <begin position="20"/>
        <end position="39"/>
    </location>
</feature>
<gene>
    <name evidence="2" type="ORF">PG991_002002</name>
</gene>
<keyword evidence="1" id="KW-0472">Membrane</keyword>
<proteinExistence type="predicted"/>
<keyword evidence="1" id="KW-0812">Transmembrane</keyword>
<protein>
    <submittedName>
        <fullName evidence="2">Uncharacterized protein</fullName>
    </submittedName>
</protein>
<evidence type="ECO:0000313" key="2">
    <source>
        <dbReference type="EMBL" id="KAK8035929.1"/>
    </source>
</evidence>